<dbReference type="RefSeq" id="WP_167506365.1">
    <property type="nucleotide sequence ID" value="NZ_BARK01000006.1"/>
</dbReference>
<dbReference type="EMBL" id="BJVA01000016">
    <property type="protein sequence ID" value="GEK97073.1"/>
    <property type="molecule type" value="Genomic_DNA"/>
</dbReference>
<name>A0A511BBT3_9PROT</name>
<dbReference type="Proteomes" id="UP000321079">
    <property type="component" value="Unassembled WGS sequence"/>
</dbReference>
<dbReference type="Pfam" id="PF04343">
    <property type="entry name" value="DUF488"/>
    <property type="match status" value="1"/>
</dbReference>
<proteinExistence type="predicted"/>
<keyword evidence="2" id="KW-1185">Reference proteome</keyword>
<accession>A0A511BBT3</accession>
<evidence type="ECO:0000313" key="1">
    <source>
        <dbReference type="EMBL" id="GEK97073.1"/>
    </source>
</evidence>
<dbReference type="InterPro" id="IPR007438">
    <property type="entry name" value="DUF488"/>
</dbReference>
<protein>
    <recommendedName>
        <fullName evidence="3">DUF488 domain-containing protein</fullName>
    </recommendedName>
</protein>
<dbReference type="AlphaFoldDB" id="A0A511BBT3"/>
<evidence type="ECO:0000313" key="2">
    <source>
        <dbReference type="Proteomes" id="UP000321079"/>
    </source>
</evidence>
<gene>
    <name evidence="1" type="ORF">GKA01_22700</name>
</gene>
<comment type="caution">
    <text evidence="1">The sequence shown here is derived from an EMBL/GenBank/DDBJ whole genome shotgun (WGS) entry which is preliminary data.</text>
</comment>
<dbReference type="PANTHER" id="PTHR39337:SF1">
    <property type="entry name" value="BLR5642 PROTEIN"/>
    <property type="match status" value="1"/>
</dbReference>
<dbReference type="PANTHER" id="PTHR39337">
    <property type="entry name" value="BLR5642 PROTEIN"/>
    <property type="match status" value="1"/>
</dbReference>
<reference evidence="1 2" key="1">
    <citation type="submission" date="2019-07" db="EMBL/GenBank/DDBJ databases">
        <title>Whole genome shotgun sequence of Gluconobacter kanchanaburiensis NBRC 103587.</title>
        <authorList>
            <person name="Hosoyama A."/>
            <person name="Uohara A."/>
            <person name="Ohji S."/>
            <person name="Ichikawa N."/>
        </authorList>
    </citation>
    <scope>NUCLEOTIDE SEQUENCE [LARGE SCALE GENOMIC DNA]</scope>
    <source>
        <strain evidence="1 2">NBRC 103587</strain>
    </source>
</reference>
<sequence>MSKLFTIGYSGLDSAGFVKLLQANDVNVVCDVRSSPYSTYKPDFSRGPFRAFLNESDIKYAFMGDQLGARPKDRTCYVGSQATYERIAATQPFKKGLERLRLGVKQLNLALVCSERDPIECHRALLICRNLPDLRTVISHIHTDGKIETQDQFDERLVQYHNSAPPPLFRVPKDWEKSVSLAYERQGRAIAYREPDNDKKQGEDE</sequence>
<evidence type="ECO:0008006" key="3">
    <source>
        <dbReference type="Google" id="ProtNLM"/>
    </source>
</evidence>
<organism evidence="1 2">
    <name type="scientific">Gluconobacter kanchanaburiensis NBRC 103587</name>
    <dbReference type="NCBI Taxonomy" id="1307948"/>
    <lineage>
        <taxon>Bacteria</taxon>
        <taxon>Pseudomonadati</taxon>
        <taxon>Pseudomonadota</taxon>
        <taxon>Alphaproteobacteria</taxon>
        <taxon>Acetobacterales</taxon>
        <taxon>Acetobacteraceae</taxon>
        <taxon>Gluconobacter</taxon>
    </lineage>
</organism>